<name>A0A2V0PDX0_9CHLO</name>
<dbReference type="EMBL" id="BDRX01000115">
    <property type="protein sequence ID" value="GBF98044.1"/>
    <property type="molecule type" value="Genomic_DNA"/>
</dbReference>
<accession>A0A2V0PDX0</accession>
<proteinExistence type="predicted"/>
<evidence type="ECO:0000313" key="4">
    <source>
        <dbReference type="Proteomes" id="UP000247498"/>
    </source>
</evidence>
<keyword evidence="4" id="KW-1185">Reference proteome</keyword>
<evidence type="ECO:0000256" key="2">
    <source>
        <dbReference type="SAM" id="SignalP"/>
    </source>
</evidence>
<gene>
    <name evidence="3" type="ORF">Rsub_10272</name>
</gene>
<sequence>MKRSTLILLLSAAFLIAGSAQVGPSDSAPPPQPAPALAADGAAAEPVAPAPLQQAVGEVPFAGSEVPPPASPSAAAADVVFRENSTAGAEEALETAGQKLEAEVKGASPQAIAAAVLGSILLAGILGGGE</sequence>
<feature type="chain" id="PRO_5016173211" evidence="2">
    <location>
        <begin position="21"/>
        <end position="130"/>
    </location>
</feature>
<dbReference type="InParanoid" id="A0A2V0PDX0"/>
<organism evidence="3 4">
    <name type="scientific">Raphidocelis subcapitata</name>
    <dbReference type="NCBI Taxonomy" id="307507"/>
    <lineage>
        <taxon>Eukaryota</taxon>
        <taxon>Viridiplantae</taxon>
        <taxon>Chlorophyta</taxon>
        <taxon>core chlorophytes</taxon>
        <taxon>Chlorophyceae</taxon>
        <taxon>CS clade</taxon>
        <taxon>Sphaeropleales</taxon>
        <taxon>Selenastraceae</taxon>
        <taxon>Raphidocelis</taxon>
    </lineage>
</organism>
<evidence type="ECO:0000256" key="1">
    <source>
        <dbReference type="SAM" id="MobiDB-lite"/>
    </source>
</evidence>
<protein>
    <submittedName>
        <fullName evidence="3">Uncharacterized protein</fullName>
    </submittedName>
</protein>
<feature type="signal peptide" evidence="2">
    <location>
        <begin position="1"/>
        <end position="20"/>
    </location>
</feature>
<dbReference type="Proteomes" id="UP000247498">
    <property type="component" value="Unassembled WGS sequence"/>
</dbReference>
<reference evidence="3 4" key="1">
    <citation type="journal article" date="2018" name="Sci. Rep.">
        <title>Raphidocelis subcapitata (=Pseudokirchneriella subcapitata) provides an insight into genome evolution and environmental adaptations in the Sphaeropleales.</title>
        <authorList>
            <person name="Suzuki S."/>
            <person name="Yamaguchi H."/>
            <person name="Nakajima N."/>
            <person name="Kawachi M."/>
        </authorList>
    </citation>
    <scope>NUCLEOTIDE SEQUENCE [LARGE SCALE GENOMIC DNA]</scope>
    <source>
        <strain evidence="3 4">NIES-35</strain>
    </source>
</reference>
<comment type="caution">
    <text evidence="3">The sequence shown here is derived from an EMBL/GenBank/DDBJ whole genome shotgun (WGS) entry which is preliminary data.</text>
</comment>
<feature type="region of interest" description="Disordered" evidence="1">
    <location>
        <begin position="21"/>
        <end position="44"/>
    </location>
</feature>
<feature type="compositionally biased region" description="Low complexity" evidence="1">
    <location>
        <begin position="35"/>
        <end position="44"/>
    </location>
</feature>
<evidence type="ECO:0000313" key="3">
    <source>
        <dbReference type="EMBL" id="GBF98044.1"/>
    </source>
</evidence>
<dbReference type="AlphaFoldDB" id="A0A2V0PDX0"/>
<keyword evidence="2" id="KW-0732">Signal</keyword>